<proteinExistence type="predicted"/>
<comment type="caution">
    <text evidence="3">The sequence shown here is derived from an EMBL/GenBank/DDBJ whole genome shotgun (WGS) entry which is preliminary data.</text>
</comment>
<dbReference type="SUPFAM" id="SSF56925">
    <property type="entry name" value="OMPA-like"/>
    <property type="match status" value="1"/>
</dbReference>
<keyword evidence="1" id="KW-0732">Signal</keyword>
<feature type="signal peptide" evidence="1">
    <location>
        <begin position="1"/>
        <end position="25"/>
    </location>
</feature>
<name>A0ABS0IEI7_9BACT</name>
<dbReference type="Pfam" id="PF19573">
    <property type="entry name" value="DUF6089"/>
    <property type="match status" value="1"/>
</dbReference>
<dbReference type="EMBL" id="JADQDQ010000001">
    <property type="protein sequence ID" value="MBF9236378.1"/>
    <property type="molecule type" value="Genomic_DNA"/>
</dbReference>
<evidence type="ECO:0000313" key="3">
    <source>
        <dbReference type="EMBL" id="MBF9236378.1"/>
    </source>
</evidence>
<organism evidence="3 4">
    <name type="scientific">Hymenobacter jeongseonensis</name>
    <dbReference type="NCBI Taxonomy" id="2791027"/>
    <lineage>
        <taxon>Bacteria</taxon>
        <taxon>Pseudomonadati</taxon>
        <taxon>Bacteroidota</taxon>
        <taxon>Cytophagia</taxon>
        <taxon>Cytophagales</taxon>
        <taxon>Hymenobacteraceae</taxon>
        <taxon>Hymenobacter</taxon>
    </lineage>
</organism>
<accession>A0ABS0IEI7</accession>
<sequence>MKNIFTYSTAFALGLALVATPEAEAQQFSKRKQYNSVGFSLNAVNYFGDVTPVTNFTSFRLGATRVGAGVSITRRFYPRLSGRFGLSYGRISGDDNLAADQNDPDARYRYNRNMSFRNDMVEASAVAIFDLIENRNNYLKRPDFVPYVFAGVAGFYHNPKGKVGDKAPEGLRPGTYVSLAELKTEGQASAYGKTQFAIPFGGGIRYRINRNFDASLEIGWRKTFTDYLDDVGGKYAPAGSFTTAAQAYFGGGNPDASSRLTPRGGNFADGGGLTRDRTTEFRGFDTPGEIRGDSRNRTDWYIVTGVSLNYILTPRIKNPKFR</sequence>
<feature type="domain" description="DUF6089" evidence="2">
    <location>
        <begin position="29"/>
        <end position="230"/>
    </location>
</feature>
<keyword evidence="4" id="KW-1185">Reference proteome</keyword>
<feature type="chain" id="PRO_5046305496" description="DUF6089 domain-containing protein" evidence="1">
    <location>
        <begin position="26"/>
        <end position="322"/>
    </location>
</feature>
<reference evidence="3 4" key="1">
    <citation type="submission" date="2020-11" db="EMBL/GenBank/DDBJ databases">
        <authorList>
            <person name="Kim M.K."/>
        </authorList>
    </citation>
    <scope>NUCLEOTIDE SEQUENCE [LARGE SCALE GENOMIC DNA]</scope>
    <source>
        <strain evidence="3 4">BT683</strain>
    </source>
</reference>
<gene>
    <name evidence="3" type="ORF">I2I05_03125</name>
</gene>
<evidence type="ECO:0000256" key="1">
    <source>
        <dbReference type="SAM" id="SignalP"/>
    </source>
</evidence>
<dbReference type="Proteomes" id="UP000597617">
    <property type="component" value="Unassembled WGS sequence"/>
</dbReference>
<evidence type="ECO:0000313" key="4">
    <source>
        <dbReference type="Proteomes" id="UP000597617"/>
    </source>
</evidence>
<dbReference type="InterPro" id="IPR045743">
    <property type="entry name" value="DUF6089"/>
</dbReference>
<dbReference type="RefSeq" id="WP_196280727.1">
    <property type="nucleotide sequence ID" value="NZ_JADQDQ010000001.1"/>
</dbReference>
<dbReference type="InterPro" id="IPR011250">
    <property type="entry name" value="OMP/PagP_B-barrel"/>
</dbReference>
<protein>
    <recommendedName>
        <fullName evidence="2">DUF6089 domain-containing protein</fullName>
    </recommendedName>
</protein>
<dbReference type="Gene3D" id="2.40.160.20">
    <property type="match status" value="1"/>
</dbReference>
<evidence type="ECO:0000259" key="2">
    <source>
        <dbReference type="Pfam" id="PF19573"/>
    </source>
</evidence>